<evidence type="ECO:0000313" key="2">
    <source>
        <dbReference type="EMBL" id="TFK18444.1"/>
    </source>
</evidence>
<dbReference type="EMBL" id="ML210400">
    <property type="protein sequence ID" value="TFK18444.1"/>
    <property type="molecule type" value="Genomic_DNA"/>
</dbReference>
<dbReference type="Proteomes" id="UP000307440">
    <property type="component" value="Unassembled WGS sequence"/>
</dbReference>
<organism evidence="2 3">
    <name type="scientific">Coprinopsis marcescibilis</name>
    <name type="common">Agaric fungus</name>
    <name type="synonym">Psathyrella marcescibilis</name>
    <dbReference type="NCBI Taxonomy" id="230819"/>
    <lineage>
        <taxon>Eukaryota</taxon>
        <taxon>Fungi</taxon>
        <taxon>Dikarya</taxon>
        <taxon>Basidiomycota</taxon>
        <taxon>Agaricomycotina</taxon>
        <taxon>Agaricomycetes</taxon>
        <taxon>Agaricomycetidae</taxon>
        <taxon>Agaricales</taxon>
        <taxon>Agaricineae</taxon>
        <taxon>Psathyrellaceae</taxon>
        <taxon>Coprinopsis</taxon>
    </lineage>
</organism>
<gene>
    <name evidence="2" type="ORF">FA15DRAFT_709849</name>
</gene>
<reference evidence="2 3" key="1">
    <citation type="journal article" date="2019" name="Nat. Ecol. Evol.">
        <title>Megaphylogeny resolves global patterns of mushroom evolution.</title>
        <authorList>
            <person name="Varga T."/>
            <person name="Krizsan K."/>
            <person name="Foldi C."/>
            <person name="Dima B."/>
            <person name="Sanchez-Garcia M."/>
            <person name="Sanchez-Ramirez S."/>
            <person name="Szollosi G.J."/>
            <person name="Szarkandi J.G."/>
            <person name="Papp V."/>
            <person name="Albert L."/>
            <person name="Andreopoulos W."/>
            <person name="Angelini C."/>
            <person name="Antonin V."/>
            <person name="Barry K.W."/>
            <person name="Bougher N.L."/>
            <person name="Buchanan P."/>
            <person name="Buyck B."/>
            <person name="Bense V."/>
            <person name="Catcheside P."/>
            <person name="Chovatia M."/>
            <person name="Cooper J."/>
            <person name="Damon W."/>
            <person name="Desjardin D."/>
            <person name="Finy P."/>
            <person name="Geml J."/>
            <person name="Haridas S."/>
            <person name="Hughes K."/>
            <person name="Justo A."/>
            <person name="Karasinski D."/>
            <person name="Kautmanova I."/>
            <person name="Kiss B."/>
            <person name="Kocsube S."/>
            <person name="Kotiranta H."/>
            <person name="LaButti K.M."/>
            <person name="Lechner B.E."/>
            <person name="Liimatainen K."/>
            <person name="Lipzen A."/>
            <person name="Lukacs Z."/>
            <person name="Mihaltcheva S."/>
            <person name="Morgado L.N."/>
            <person name="Niskanen T."/>
            <person name="Noordeloos M.E."/>
            <person name="Ohm R.A."/>
            <person name="Ortiz-Santana B."/>
            <person name="Ovrebo C."/>
            <person name="Racz N."/>
            <person name="Riley R."/>
            <person name="Savchenko A."/>
            <person name="Shiryaev A."/>
            <person name="Soop K."/>
            <person name="Spirin V."/>
            <person name="Szebenyi C."/>
            <person name="Tomsovsky M."/>
            <person name="Tulloss R.E."/>
            <person name="Uehling J."/>
            <person name="Grigoriev I.V."/>
            <person name="Vagvolgyi C."/>
            <person name="Papp T."/>
            <person name="Martin F.M."/>
            <person name="Miettinen O."/>
            <person name="Hibbett D.S."/>
            <person name="Nagy L.G."/>
        </authorList>
    </citation>
    <scope>NUCLEOTIDE SEQUENCE [LARGE SCALE GENOMIC DNA]</scope>
    <source>
        <strain evidence="2 3">CBS 121175</strain>
    </source>
</reference>
<name>A0A5C3KEX9_COPMA</name>
<sequence>MAASSYQFSFSPRLVNHATGEDFCLRPLRIIGHQTGGSGQTNLVPEPGIGSHTITTPLGDHIKWVGTGGLAIERESSQYRFAIHFAAYEPSYVLSGRWYSGSCLASHFSAQFPTDDIQHFGLTQLDDDGANTSGGNNNTDNEDISATATDGLDLSTSFLTSTQSAAAHTGLTARSSHPAAANASFVAPSFLPSALWDLTKFLNMLMFKHPEALPHSSSRSEEDWLPSVLLLCLTRLIGLLRFLLAQPTQLELALNEMSSMLPFVSLWTSRQYGWLLTMATPGRPRQTMQEMLLPPGLLA</sequence>
<keyword evidence="3" id="KW-1185">Reference proteome</keyword>
<dbReference type="AlphaFoldDB" id="A0A5C3KEX9"/>
<evidence type="ECO:0000313" key="3">
    <source>
        <dbReference type="Proteomes" id="UP000307440"/>
    </source>
</evidence>
<feature type="region of interest" description="Disordered" evidence="1">
    <location>
        <begin position="123"/>
        <end position="146"/>
    </location>
</feature>
<accession>A0A5C3KEX9</accession>
<feature type="compositionally biased region" description="Polar residues" evidence="1">
    <location>
        <begin position="130"/>
        <end position="146"/>
    </location>
</feature>
<evidence type="ECO:0000256" key="1">
    <source>
        <dbReference type="SAM" id="MobiDB-lite"/>
    </source>
</evidence>
<protein>
    <submittedName>
        <fullName evidence="2">Uncharacterized protein</fullName>
    </submittedName>
</protein>
<proteinExistence type="predicted"/>